<dbReference type="OrthoDB" id="9811406at2"/>
<dbReference type="Proteomes" id="UP000093391">
    <property type="component" value="Chromosome"/>
</dbReference>
<dbReference type="KEGG" id="ala:BFG52_13540"/>
<feature type="transmembrane region" description="Helical" evidence="11">
    <location>
        <begin position="25"/>
        <end position="42"/>
    </location>
</feature>
<evidence type="ECO:0000256" key="4">
    <source>
        <dbReference type="ARBA" id="ARBA00022448"/>
    </source>
</evidence>
<keyword evidence="6 11" id="KW-0812">Transmembrane</keyword>
<keyword evidence="7" id="KW-0653">Protein transport</keyword>
<sequence length="111" mass="11926">MSLFISAAHADPVAAAAQGPGMMGNLIMIAVFIAIFYFLIWRPQSKRAKEHRALIESLGVGSEVVFAGGLMGRITKLEGDYAVVELNRGNEVKIQRASVISVLPEGTLNNL</sequence>
<keyword evidence="8 11" id="KW-1133">Transmembrane helix</keyword>
<dbReference type="AlphaFoldDB" id="A0A1B2M249"/>
<dbReference type="GO" id="GO:0015031">
    <property type="term" value="P:protein transport"/>
    <property type="evidence" value="ECO:0007669"/>
    <property type="project" value="UniProtKB-KW"/>
</dbReference>
<dbReference type="NCBIfam" id="TIGR00739">
    <property type="entry name" value="yajC"/>
    <property type="match status" value="1"/>
</dbReference>
<dbReference type="PRINTS" id="PR01853">
    <property type="entry name" value="YAJCTRNLCASE"/>
</dbReference>
<evidence type="ECO:0000256" key="11">
    <source>
        <dbReference type="SAM" id="Phobius"/>
    </source>
</evidence>
<dbReference type="RefSeq" id="WP_067557308.1">
    <property type="nucleotide sequence ID" value="NZ_CP016895.1"/>
</dbReference>
<evidence type="ECO:0000256" key="3">
    <source>
        <dbReference type="ARBA" id="ARBA00014962"/>
    </source>
</evidence>
<comment type="subcellular location">
    <subcellularLocation>
        <location evidence="1">Cell membrane</location>
        <topology evidence="1">Single-pass membrane protein</topology>
    </subcellularLocation>
</comment>
<keyword evidence="9" id="KW-0811">Translocation</keyword>
<name>A0A1B2M249_9GAMM</name>
<dbReference type="STRING" id="1789224.BFG52_13540"/>
<keyword evidence="10 11" id="KW-0472">Membrane</keyword>
<accession>A0A1B2M249</accession>
<evidence type="ECO:0000256" key="5">
    <source>
        <dbReference type="ARBA" id="ARBA00022475"/>
    </source>
</evidence>
<keyword evidence="13" id="KW-1185">Reference proteome</keyword>
<protein>
    <recommendedName>
        <fullName evidence="3">Sec translocon accessory complex subunit YajC</fullName>
    </recommendedName>
</protein>
<evidence type="ECO:0000256" key="6">
    <source>
        <dbReference type="ARBA" id="ARBA00022692"/>
    </source>
</evidence>
<dbReference type="PANTHER" id="PTHR33909">
    <property type="entry name" value="SEC TRANSLOCON ACCESSORY COMPLEX SUBUNIT YAJC"/>
    <property type="match status" value="1"/>
</dbReference>
<dbReference type="EMBL" id="CP016895">
    <property type="protein sequence ID" value="AOA59275.1"/>
    <property type="molecule type" value="Genomic_DNA"/>
</dbReference>
<keyword evidence="5" id="KW-1003">Cell membrane</keyword>
<evidence type="ECO:0000256" key="7">
    <source>
        <dbReference type="ARBA" id="ARBA00022927"/>
    </source>
</evidence>
<comment type="similarity">
    <text evidence="2">Belongs to the YajC family.</text>
</comment>
<dbReference type="InterPro" id="IPR003849">
    <property type="entry name" value="Preprotein_translocase_YajC"/>
</dbReference>
<evidence type="ECO:0000256" key="1">
    <source>
        <dbReference type="ARBA" id="ARBA00004162"/>
    </source>
</evidence>
<evidence type="ECO:0000313" key="13">
    <source>
        <dbReference type="Proteomes" id="UP000093391"/>
    </source>
</evidence>
<evidence type="ECO:0000256" key="9">
    <source>
        <dbReference type="ARBA" id="ARBA00023010"/>
    </source>
</evidence>
<evidence type="ECO:0000256" key="8">
    <source>
        <dbReference type="ARBA" id="ARBA00022989"/>
    </source>
</evidence>
<dbReference type="PANTHER" id="PTHR33909:SF1">
    <property type="entry name" value="SEC TRANSLOCON ACCESSORY COMPLEX SUBUNIT YAJC"/>
    <property type="match status" value="1"/>
</dbReference>
<proteinExistence type="inferred from homology"/>
<dbReference type="SMART" id="SM01323">
    <property type="entry name" value="YajC"/>
    <property type="match status" value="1"/>
</dbReference>
<evidence type="ECO:0000256" key="10">
    <source>
        <dbReference type="ARBA" id="ARBA00023136"/>
    </source>
</evidence>
<gene>
    <name evidence="12" type="ORF">BFG52_13540</name>
</gene>
<evidence type="ECO:0000313" key="12">
    <source>
        <dbReference type="EMBL" id="AOA59275.1"/>
    </source>
</evidence>
<organism evidence="12 13">
    <name type="scientific">Acinetobacter larvae</name>
    <dbReference type="NCBI Taxonomy" id="1789224"/>
    <lineage>
        <taxon>Bacteria</taxon>
        <taxon>Pseudomonadati</taxon>
        <taxon>Pseudomonadota</taxon>
        <taxon>Gammaproteobacteria</taxon>
        <taxon>Moraxellales</taxon>
        <taxon>Moraxellaceae</taxon>
        <taxon>Acinetobacter</taxon>
    </lineage>
</organism>
<reference evidence="12 13" key="1">
    <citation type="submission" date="2016-08" db="EMBL/GenBank/DDBJ databases">
        <authorList>
            <person name="Seilhamer J.J."/>
        </authorList>
    </citation>
    <scope>NUCLEOTIDE SEQUENCE [LARGE SCALE GENOMIC DNA]</scope>
    <source>
        <strain evidence="12 13">BRTC-1</strain>
    </source>
</reference>
<dbReference type="GO" id="GO:0005886">
    <property type="term" value="C:plasma membrane"/>
    <property type="evidence" value="ECO:0007669"/>
    <property type="project" value="UniProtKB-SubCell"/>
</dbReference>
<evidence type="ECO:0000256" key="2">
    <source>
        <dbReference type="ARBA" id="ARBA00006742"/>
    </source>
</evidence>
<keyword evidence="4" id="KW-0813">Transport</keyword>
<dbReference type="Pfam" id="PF02699">
    <property type="entry name" value="YajC"/>
    <property type="match status" value="1"/>
</dbReference>